<dbReference type="Pfam" id="PF08241">
    <property type="entry name" value="Methyltransf_11"/>
    <property type="match status" value="1"/>
</dbReference>
<keyword evidence="2" id="KW-0808">Transferase</keyword>
<accession>A0A4R6VAV9</accession>
<dbReference type="Gene3D" id="3.40.50.150">
    <property type="entry name" value="Vaccinia Virus protein VP39"/>
    <property type="match status" value="1"/>
</dbReference>
<dbReference type="GO" id="GO:0032259">
    <property type="term" value="P:methylation"/>
    <property type="evidence" value="ECO:0007669"/>
    <property type="project" value="UniProtKB-KW"/>
</dbReference>
<keyword evidence="2" id="KW-0489">Methyltransferase</keyword>
<feature type="domain" description="Methyltransferase type 11" evidence="1">
    <location>
        <begin position="51"/>
        <end position="138"/>
    </location>
</feature>
<sequence>MKINWQAKYPQEFKLPYSWHQLPQGEAYCNAITDYFAPWLAKISGYQLVKIGGLSAEISCDLPLRHQIILCPELSPALIELNGQDAVSVLQARLDNLPFIENSVNACLLANGLNFYHDPHQLLREITRVLDEEGYLFISLFNPCSPLLFKRRLGLPEQRKFEFRHYIIYRLIDWLELLGFEILAYRHLSVAKKNAEKAPLFSPLSVLVAQKRSLPLTLNPAKNIFRQHKGFEPMGAFKQINNDL</sequence>
<keyword evidence="3" id="KW-1185">Reference proteome</keyword>
<reference evidence="2 3" key="1">
    <citation type="submission" date="2019-03" db="EMBL/GenBank/DDBJ databases">
        <title>Genomic Encyclopedia of Type Strains, Phase IV (KMG-IV): sequencing the most valuable type-strain genomes for metagenomic binning, comparative biology and taxonomic classification.</title>
        <authorList>
            <person name="Goeker M."/>
        </authorList>
    </citation>
    <scope>NUCLEOTIDE SEQUENCE [LARGE SCALE GENOMIC DNA]</scope>
    <source>
        <strain evidence="2 3">DSM 28403</strain>
    </source>
</reference>
<evidence type="ECO:0000259" key="1">
    <source>
        <dbReference type="Pfam" id="PF08241"/>
    </source>
</evidence>
<protein>
    <submittedName>
        <fullName evidence="2">Methyltransferase family protein</fullName>
    </submittedName>
</protein>
<gene>
    <name evidence="2" type="ORF">EDC45_1540</name>
</gene>
<dbReference type="AlphaFoldDB" id="A0A4R6VAV9"/>
<name>A0A4R6VAV9_9PAST</name>
<evidence type="ECO:0000313" key="3">
    <source>
        <dbReference type="Proteomes" id="UP000295657"/>
    </source>
</evidence>
<dbReference type="InterPro" id="IPR029063">
    <property type="entry name" value="SAM-dependent_MTases_sf"/>
</dbReference>
<dbReference type="Proteomes" id="UP000295657">
    <property type="component" value="Unassembled WGS sequence"/>
</dbReference>
<dbReference type="EMBL" id="SNYQ01000006">
    <property type="protein sequence ID" value="TDQ57147.1"/>
    <property type="molecule type" value="Genomic_DNA"/>
</dbReference>
<dbReference type="CDD" id="cd02440">
    <property type="entry name" value="AdoMet_MTases"/>
    <property type="match status" value="1"/>
</dbReference>
<evidence type="ECO:0000313" key="2">
    <source>
        <dbReference type="EMBL" id="TDQ57147.1"/>
    </source>
</evidence>
<dbReference type="InterPro" id="IPR013216">
    <property type="entry name" value="Methyltransf_11"/>
</dbReference>
<dbReference type="SUPFAM" id="SSF53335">
    <property type="entry name" value="S-adenosyl-L-methionine-dependent methyltransferases"/>
    <property type="match status" value="1"/>
</dbReference>
<comment type="caution">
    <text evidence="2">The sequence shown here is derived from an EMBL/GenBank/DDBJ whole genome shotgun (WGS) entry which is preliminary data.</text>
</comment>
<proteinExistence type="predicted"/>
<dbReference type="GO" id="GO:0008757">
    <property type="term" value="F:S-adenosylmethionine-dependent methyltransferase activity"/>
    <property type="evidence" value="ECO:0007669"/>
    <property type="project" value="InterPro"/>
</dbReference>
<organism evidence="2 3">
    <name type="scientific">Mesocricetibacter intestinalis</name>
    <dbReference type="NCBI Taxonomy" id="1521930"/>
    <lineage>
        <taxon>Bacteria</taxon>
        <taxon>Pseudomonadati</taxon>
        <taxon>Pseudomonadota</taxon>
        <taxon>Gammaproteobacteria</taxon>
        <taxon>Pasteurellales</taxon>
        <taxon>Pasteurellaceae</taxon>
        <taxon>Mesocricetibacter</taxon>
    </lineage>
</organism>